<evidence type="ECO:0000256" key="7">
    <source>
        <dbReference type="ARBA" id="ARBA00019161"/>
    </source>
</evidence>
<evidence type="ECO:0000256" key="11">
    <source>
        <dbReference type="ARBA" id="ARBA00022840"/>
    </source>
</evidence>
<comment type="pathway">
    <text evidence="3">Cofactor biosynthesis; thiamine diphosphate biosynthesis; 4-amino-2-methyl-5-diphosphomethylpyrimidine from 5-amino-1-(5-phospho-D-ribosyl)imidazole: step 3/3.</text>
</comment>
<accession>A0A859FBW0</accession>
<keyword evidence="11" id="KW-0067">ATP-binding</keyword>
<dbReference type="Pfam" id="PF08543">
    <property type="entry name" value="Phos_pyr_kin"/>
    <property type="match status" value="1"/>
</dbReference>
<dbReference type="KEGG" id="psua:FLK61_27695"/>
<evidence type="ECO:0000256" key="9">
    <source>
        <dbReference type="ARBA" id="ARBA00022741"/>
    </source>
</evidence>
<evidence type="ECO:0000256" key="8">
    <source>
        <dbReference type="ARBA" id="ARBA00022679"/>
    </source>
</evidence>
<evidence type="ECO:0000256" key="13">
    <source>
        <dbReference type="ARBA" id="ARBA00037917"/>
    </source>
</evidence>
<evidence type="ECO:0000256" key="6">
    <source>
        <dbReference type="ARBA" id="ARBA00012963"/>
    </source>
</evidence>
<dbReference type="Gene3D" id="3.40.1190.20">
    <property type="match status" value="1"/>
</dbReference>
<sequence length="276" mass="29392">MTIKAMTIAGSDSGGGAGIQADLKTFQELGVFGTSVITAITAQNTLGVTDVHPIPVLTIEEQFKAVITDIGADAVKTGMLYDKERIEAIADLVSRHQVTNLIVDPVMVTTTGSPLLKEDAQDTLIKKLFPLAILVTPNIPEAEAILSKKREDFDKLEDMAKALYHACGGVPVLLKGGHEARAEFMTDVLFTGQTSVLYTSPRIDTTHTHGTGCTYAAAITAFIAQGVKLESAIFKAKEFLHVAIEQAKPVGEGAGPVHHSAHRESSISDVNMEVLT</sequence>
<evidence type="ECO:0000256" key="3">
    <source>
        <dbReference type="ARBA" id="ARBA00004769"/>
    </source>
</evidence>
<dbReference type="GO" id="GO:0005829">
    <property type="term" value="C:cytosol"/>
    <property type="evidence" value="ECO:0007669"/>
    <property type="project" value="TreeGrafter"/>
</dbReference>
<keyword evidence="9" id="KW-0547">Nucleotide-binding</keyword>
<comment type="catalytic activity">
    <reaction evidence="2">
        <text>4-amino-2-methyl-5-(phosphooxymethyl)pyrimidine + ATP = 4-amino-2-methyl-5-(diphosphooxymethyl)pyrimidine + ADP</text>
        <dbReference type="Rhea" id="RHEA:19893"/>
        <dbReference type="ChEBI" id="CHEBI:30616"/>
        <dbReference type="ChEBI" id="CHEBI:57841"/>
        <dbReference type="ChEBI" id="CHEBI:58354"/>
        <dbReference type="ChEBI" id="CHEBI:456216"/>
        <dbReference type="EC" id="2.7.4.7"/>
    </reaction>
</comment>
<name>A0A859FBW0_9BACI</name>
<keyword evidence="18" id="KW-1185">Reference proteome</keyword>
<dbReference type="GO" id="GO:0009228">
    <property type="term" value="P:thiamine biosynthetic process"/>
    <property type="evidence" value="ECO:0007669"/>
    <property type="project" value="UniProtKB-KW"/>
</dbReference>
<evidence type="ECO:0000256" key="5">
    <source>
        <dbReference type="ARBA" id="ARBA00012135"/>
    </source>
</evidence>
<evidence type="ECO:0000313" key="18">
    <source>
        <dbReference type="Proteomes" id="UP000318138"/>
    </source>
</evidence>
<evidence type="ECO:0000256" key="12">
    <source>
        <dbReference type="ARBA" id="ARBA00022977"/>
    </source>
</evidence>
<evidence type="ECO:0000256" key="1">
    <source>
        <dbReference type="ARBA" id="ARBA00000151"/>
    </source>
</evidence>
<protein>
    <recommendedName>
        <fullName evidence="7">Hydroxymethylpyrimidine/phosphomethylpyrimidine kinase</fullName>
        <ecNumber evidence="5">2.7.1.49</ecNumber>
        <ecNumber evidence="6">2.7.4.7</ecNumber>
    </recommendedName>
    <alternativeName>
        <fullName evidence="14">Hydroxymethylpyrimidine kinase</fullName>
    </alternativeName>
    <alternativeName>
        <fullName evidence="15">Hydroxymethylpyrimidine phosphate kinase</fullName>
    </alternativeName>
</protein>
<evidence type="ECO:0000259" key="16">
    <source>
        <dbReference type="Pfam" id="PF08543"/>
    </source>
</evidence>
<dbReference type="NCBIfam" id="TIGR00097">
    <property type="entry name" value="HMP-P_kinase"/>
    <property type="match status" value="1"/>
</dbReference>
<evidence type="ECO:0000256" key="4">
    <source>
        <dbReference type="ARBA" id="ARBA00009879"/>
    </source>
</evidence>
<dbReference type="EC" id="2.7.1.49" evidence="5"/>
<dbReference type="SUPFAM" id="SSF53613">
    <property type="entry name" value="Ribokinase-like"/>
    <property type="match status" value="1"/>
</dbReference>
<dbReference type="InterPro" id="IPR004399">
    <property type="entry name" value="HMP/HMP-P_kinase_dom"/>
</dbReference>
<dbReference type="CDD" id="cd01169">
    <property type="entry name" value="HMPP_kinase"/>
    <property type="match status" value="1"/>
</dbReference>
<comment type="catalytic activity">
    <reaction evidence="1">
        <text>4-amino-5-hydroxymethyl-2-methylpyrimidine + ATP = 4-amino-2-methyl-5-(phosphooxymethyl)pyrimidine + ADP + H(+)</text>
        <dbReference type="Rhea" id="RHEA:23096"/>
        <dbReference type="ChEBI" id="CHEBI:15378"/>
        <dbReference type="ChEBI" id="CHEBI:16892"/>
        <dbReference type="ChEBI" id="CHEBI:30616"/>
        <dbReference type="ChEBI" id="CHEBI:58354"/>
        <dbReference type="ChEBI" id="CHEBI:456216"/>
        <dbReference type="EC" id="2.7.1.49"/>
    </reaction>
</comment>
<dbReference type="PANTHER" id="PTHR20858">
    <property type="entry name" value="PHOSPHOMETHYLPYRIMIDINE KINASE"/>
    <property type="match status" value="1"/>
</dbReference>
<keyword evidence="12" id="KW-0784">Thiamine biosynthesis</keyword>
<dbReference type="InterPro" id="IPR029056">
    <property type="entry name" value="Ribokinase-like"/>
</dbReference>
<feature type="domain" description="Pyridoxamine kinase/Phosphomethylpyrimidine kinase" evidence="16">
    <location>
        <begin position="12"/>
        <end position="258"/>
    </location>
</feature>
<evidence type="ECO:0000313" key="17">
    <source>
        <dbReference type="EMBL" id="QKS70537.1"/>
    </source>
</evidence>
<dbReference type="PANTHER" id="PTHR20858:SF17">
    <property type="entry name" value="HYDROXYMETHYLPYRIMIDINE_PHOSPHOMETHYLPYRIMIDINE KINASE THI20-RELATED"/>
    <property type="match status" value="1"/>
</dbReference>
<evidence type="ECO:0000256" key="2">
    <source>
        <dbReference type="ARBA" id="ARBA00000565"/>
    </source>
</evidence>
<evidence type="ECO:0000256" key="10">
    <source>
        <dbReference type="ARBA" id="ARBA00022777"/>
    </source>
</evidence>
<dbReference type="InterPro" id="IPR013749">
    <property type="entry name" value="PM/HMP-P_kinase-1"/>
</dbReference>
<dbReference type="EMBL" id="CP041372">
    <property type="protein sequence ID" value="QKS70537.1"/>
    <property type="molecule type" value="Genomic_DNA"/>
</dbReference>
<dbReference type="Proteomes" id="UP000318138">
    <property type="component" value="Chromosome"/>
</dbReference>
<evidence type="ECO:0000256" key="14">
    <source>
        <dbReference type="ARBA" id="ARBA00042102"/>
    </source>
</evidence>
<dbReference type="FunFam" id="3.40.1190.20:FF:000003">
    <property type="entry name" value="Phosphomethylpyrimidine kinase ThiD"/>
    <property type="match status" value="1"/>
</dbReference>
<comment type="pathway">
    <text evidence="13">Cofactor biosynthesis; thiamine diphosphate biosynthesis; 4-amino-2-methyl-5-diphosphomethylpyrimidine from 5-amino-1-(5-phospho-D-ribosyl)imidazole: step 2/3.</text>
</comment>
<comment type="similarity">
    <text evidence="4">Belongs to the ThiD family.</text>
</comment>
<dbReference type="GO" id="GO:0008902">
    <property type="term" value="F:hydroxymethylpyrimidine kinase activity"/>
    <property type="evidence" value="ECO:0007669"/>
    <property type="project" value="UniProtKB-EC"/>
</dbReference>
<dbReference type="GO" id="GO:0008972">
    <property type="term" value="F:phosphomethylpyrimidine kinase activity"/>
    <property type="evidence" value="ECO:0007669"/>
    <property type="project" value="UniProtKB-EC"/>
</dbReference>
<dbReference type="EC" id="2.7.4.7" evidence="6"/>
<dbReference type="RefSeq" id="WP_176008573.1">
    <property type="nucleotide sequence ID" value="NZ_CP041372.2"/>
</dbReference>
<gene>
    <name evidence="17" type="primary">thiD</name>
    <name evidence="17" type="ORF">FLK61_27695</name>
</gene>
<organism evidence="17 18">
    <name type="scientific">Paenalkalicoccus suaedae</name>
    <dbReference type="NCBI Taxonomy" id="2592382"/>
    <lineage>
        <taxon>Bacteria</taxon>
        <taxon>Bacillati</taxon>
        <taxon>Bacillota</taxon>
        <taxon>Bacilli</taxon>
        <taxon>Bacillales</taxon>
        <taxon>Bacillaceae</taxon>
        <taxon>Paenalkalicoccus</taxon>
    </lineage>
</organism>
<dbReference type="AlphaFoldDB" id="A0A859FBW0"/>
<dbReference type="GO" id="GO:0005524">
    <property type="term" value="F:ATP binding"/>
    <property type="evidence" value="ECO:0007669"/>
    <property type="project" value="UniProtKB-KW"/>
</dbReference>
<evidence type="ECO:0000256" key="15">
    <source>
        <dbReference type="ARBA" id="ARBA00043176"/>
    </source>
</evidence>
<keyword evidence="10 17" id="KW-0418">Kinase</keyword>
<proteinExistence type="inferred from homology"/>
<keyword evidence="8 17" id="KW-0808">Transferase</keyword>
<reference evidence="18" key="1">
    <citation type="submission" date="2019-07" db="EMBL/GenBank/DDBJ databases">
        <title>Bacillus alkalisoli sp. nov. isolated from saline soil.</title>
        <authorList>
            <person name="Sun J.-Q."/>
            <person name="Xu L."/>
        </authorList>
    </citation>
    <scope>NUCLEOTIDE SEQUENCE [LARGE SCALE GENOMIC DNA]</scope>
    <source>
        <strain evidence="18">M4U3P1</strain>
    </source>
</reference>